<dbReference type="AlphaFoldDB" id="A0A9P6NN90"/>
<dbReference type="SUPFAM" id="SSF55811">
    <property type="entry name" value="Nudix"/>
    <property type="match status" value="1"/>
</dbReference>
<protein>
    <recommendedName>
        <fullName evidence="7">Nudix hydrolase domain-containing protein</fullName>
    </recommendedName>
</protein>
<reference evidence="8" key="1">
    <citation type="submission" date="2013-11" db="EMBL/GenBank/DDBJ databases">
        <title>Genome sequence of the fusiform rust pathogen reveals effectors for host alternation and coevolution with pine.</title>
        <authorList>
            <consortium name="DOE Joint Genome Institute"/>
            <person name="Smith K."/>
            <person name="Pendleton A."/>
            <person name="Kubisiak T."/>
            <person name="Anderson C."/>
            <person name="Salamov A."/>
            <person name="Aerts A."/>
            <person name="Riley R."/>
            <person name="Clum A."/>
            <person name="Lindquist E."/>
            <person name="Ence D."/>
            <person name="Campbell M."/>
            <person name="Kronenberg Z."/>
            <person name="Feau N."/>
            <person name="Dhillon B."/>
            <person name="Hamelin R."/>
            <person name="Burleigh J."/>
            <person name="Smith J."/>
            <person name="Yandell M."/>
            <person name="Nelson C."/>
            <person name="Grigoriev I."/>
            <person name="Davis J."/>
        </authorList>
    </citation>
    <scope>NUCLEOTIDE SEQUENCE</scope>
    <source>
        <strain evidence="8">G11</strain>
    </source>
</reference>
<dbReference type="GO" id="GO:0010945">
    <property type="term" value="F:coenzyme A diphosphatase activity"/>
    <property type="evidence" value="ECO:0007669"/>
    <property type="project" value="InterPro"/>
</dbReference>
<dbReference type="CDD" id="cd03426">
    <property type="entry name" value="NUDIX_CoAse_Nudt7"/>
    <property type="match status" value="1"/>
</dbReference>
<comment type="caution">
    <text evidence="8">The sequence shown here is derived from an EMBL/GenBank/DDBJ whole genome shotgun (WGS) entry which is preliminary data.</text>
</comment>
<feature type="domain" description="Nudix hydrolase" evidence="7">
    <location>
        <begin position="132"/>
        <end position="299"/>
    </location>
</feature>
<evidence type="ECO:0000313" key="9">
    <source>
        <dbReference type="Proteomes" id="UP000886653"/>
    </source>
</evidence>
<dbReference type="GO" id="GO:0046872">
    <property type="term" value="F:metal ion binding"/>
    <property type="evidence" value="ECO:0007669"/>
    <property type="project" value="UniProtKB-KW"/>
</dbReference>
<evidence type="ECO:0000259" key="7">
    <source>
        <dbReference type="PROSITE" id="PS51462"/>
    </source>
</evidence>
<evidence type="ECO:0000256" key="6">
    <source>
        <dbReference type="ARBA" id="ARBA00023211"/>
    </source>
</evidence>
<gene>
    <name evidence="8" type="ORF">CROQUDRAFT_714114</name>
</gene>
<dbReference type="InterPro" id="IPR000086">
    <property type="entry name" value="NUDIX_hydrolase_dom"/>
</dbReference>
<evidence type="ECO:0000256" key="1">
    <source>
        <dbReference type="ARBA" id="ARBA00001936"/>
    </source>
</evidence>
<dbReference type="InterPro" id="IPR045121">
    <property type="entry name" value="CoAse"/>
</dbReference>
<dbReference type="PROSITE" id="PS51462">
    <property type="entry name" value="NUDIX"/>
    <property type="match status" value="1"/>
</dbReference>
<dbReference type="PANTHER" id="PTHR12992">
    <property type="entry name" value="NUDIX HYDROLASE"/>
    <property type="match status" value="1"/>
</dbReference>
<keyword evidence="9" id="KW-1185">Reference proteome</keyword>
<dbReference type="Pfam" id="PF00293">
    <property type="entry name" value="NUDIX"/>
    <property type="match status" value="1"/>
</dbReference>
<dbReference type="OrthoDB" id="206213at2759"/>
<name>A0A9P6NN90_9BASI</name>
<keyword evidence="6" id="KW-0464">Manganese</keyword>
<dbReference type="GO" id="GO:0015938">
    <property type="term" value="P:coenzyme A catabolic process"/>
    <property type="evidence" value="ECO:0007669"/>
    <property type="project" value="TreeGrafter"/>
</dbReference>
<accession>A0A9P6NN90</accession>
<sequence length="351" mass="39148">MVRPRFWNSMKLRLWKKSLDVSVEKNILYRSPSIIDEDPLRTIYFPCEWWSVQRALASGEIVYSAGTSLLDIRCARGDRTKRRSIKPQSTVLDPNVPLSSNTLDRIRASLTTSSSAKPISSSLVLHPPRPVYRQAAVLVGLSNLLTSQCPSILLTVRAHTLRAHPGQISLPGGHQDPELDQSLLSTALRETEEEIGIRPHQIEYLGKLDPLLNHTGTTLVTPFVAFVHPSTNSLNHSPTSFALRPNIPSTDTPLLSFSCNSANIQSSEVASVIQIPFSTLLLPSRQIHSEFRMGPYLEWDLGPETAGFSEPVRRGSDEARSAEVMAERRKLRLWGLSGWVIYCLLKKLDVL</sequence>
<dbReference type="EMBL" id="MU167230">
    <property type="protein sequence ID" value="KAG0149128.1"/>
    <property type="molecule type" value="Genomic_DNA"/>
</dbReference>
<organism evidence="8 9">
    <name type="scientific">Cronartium quercuum f. sp. fusiforme G11</name>
    <dbReference type="NCBI Taxonomy" id="708437"/>
    <lineage>
        <taxon>Eukaryota</taxon>
        <taxon>Fungi</taxon>
        <taxon>Dikarya</taxon>
        <taxon>Basidiomycota</taxon>
        <taxon>Pucciniomycotina</taxon>
        <taxon>Pucciniomycetes</taxon>
        <taxon>Pucciniales</taxon>
        <taxon>Coleosporiaceae</taxon>
        <taxon>Cronartium</taxon>
    </lineage>
</organism>
<comment type="cofactor">
    <cofactor evidence="1">
        <name>Mn(2+)</name>
        <dbReference type="ChEBI" id="CHEBI:29035"/>
    </cofactor>
</comment>
<keyword evidence="4" id="KW-0378">Hydrolase</keyword>
<dbReference type="InterPro" id="IPR015797">
    <property type="entry name" value="NUDIX_hydrolase-like_dom_sf"/>
</dbReference>
<evidence type="ECO:0000256" key="2">
    <source>
        <dbReference type="ARBA" id="ARBA00001946"/>
    </source>
</evidence>
<evidence type="ECO:0000313" key="8">
    <source>
        <dbReference type="EMBL" id="KAG0149128.1"/>
    </source>
</evidence>
<evidence type="ECO:0000256" key="4">
    <source>
        <dbReference type="ARBA" id="ARBA00022801"/>
    </source>
</evidence>
<proteinExistence type="predicted"/>
<dbReference type="Proteomes" id="UP000886653">
    <property type="component" value="Unassembled WGS sequence"/>
</dbReference>
<evidence type="ECO:0000256" key="5">
    <source>
        <dbReference type="ARBA" id="ARBA00022842"/>
    </source>
</evidence>
<dbReference type="PANTHER" id="PTHR12992:SF24">
    <property type="entry name" value="PEROXISOMAL COENZYME A DIPHOSPHATASE NUDT7"/>
    <property type="match status" value="1"/>
</dbReference>
<comment type="cofactor">
    <cofactor evidence="2">
        <name>Mg(2+)</name>
        <dbReference type="ChEBI" id="CHEBI:18420"/>
    </cofactor>
</comment>
<keyword evidence="5" id="KW-0460">Magnesium</keyword>
<evidence type="ECO:0000256" key="3">
    <source>
        <dbReference type="ARBA" id="ARBA00022723"/>
    </source>
</evidence>
<keyword evidence="3" id="KW-0479">Metal-binding</keyword>
<dbReference type="Gene3D" id="3.90.79.10">
    <property type="entry name" value="Nucleoside Triphosphate Pyrophosphohydrolase"/>
    <property type="match status" value="1"/>
</dbReference>